<feature type="compositionally biased region" description="Basic residues" evidence="1">
    <location>
        <begin position="59"/>
        <end position="70"/>
    </location>
</feature>
<proteinExistence type="predicted"/>
<sequence>MALPSNVMAGAAVERFMADYAHTLEAAATDWMDAERDFHDTVTLSGAQSEQLPAAGCRPARHPGRRGSVA</sequence>
<feature type="region of interest" description="Disordered" evidence="1">
    <location>
        <begin position="45"/>
        <end position="70"/>
    </location>
</feature>
<organism evidence="2">
    <name type="scientific">uncultured Chloroflexota bacterium</name>
    <dbReference type="NCBI Taxonomy" id="166587"/>
    <lineage>
        <taxon>Bacteria</taxon>
        <taxon>Bacillati</taxon>
        <taxon>Chloroflexota</taxon>
        <taxon>environmental samples</taxon>
    </lineage>
</organism>
<name>A0A6J4K646_9CHLR</name>
<accession>A0A6J4K646</accession>
<protein>
    <submittedName>
        <fullName evidence="2">Uncharacterized protein</fullName>
    </submittedName>
</protein>
<gene>
    <name evidence="2" type="ORF">AVDCRST_MAG77-5620</name>
</gene>
<dbReference type="EMBL" id="CADCTC010000272">
    <property type="protein sequence ID" value="CAA9296504.1"/>
    <property type="molecule type" value="Genomic_DNA"/>
</dbReference>
<evidence type="ECO:0000256" key="1">
    <source>
        <dbReference type="SAM" id="MobiDB-lite"/>
    </source>
</evidence>
<evidence type="ECO:0000313" key="2">
    <source>
        <dbReference type="EMBL" id="CAA9296504.1"/>
    </source>
</evidence>
<dbReference type="AlphaFoldDB" id="A0A6J4K646"/>
<reference evidence="2" key="1">
    <citation type="submission" date="2020-02" db="EMBL/GenBank/DDBJ databases">
        <authorList>
            <person name="Meier V. D."/>
        </authorList>
    </citation>
    <scope>NUCLEOTIDE SEQUENCE</scope>
    <source>
        <strain evidence="2">AVDCRST_MAG77</strain>
    </source>
</reference>